<comment type="caution">
    <text evidence="1">The sequence shown here is derived from an EMBL/GenBank/DDBJ whole genome shotgun (WGS) entry which is preliminary data.</text>
</comment>
<dbReference type="PANTHER" id="PTHR47163:SF2">
    <property type="entry name" value="SI:DKEY-17M8.2"/>
    <property type="match status" value="1"/>
</dbReference>
<evidence type="ECO:0000313" key="2">
    <source>
        <dbReference type="Proteomes" id="UP000478052"/>
    </source>
</evidence>
<organism evidence="1 2">
    <name type="scientific">Aphis craccivora</name>
    <name type="common">Cowpea aphid</name>
    <dbReference type="NCBI Taxonomy" id="307492"/>
    <lineage>
        <taxon>Eukaryota</taxon>
        <taxon>Metazoa</taxon>
        <taxon>Ecdysozoa</taxon>
        <taxon>Arthropoda</taxon>
        <taxon>Hexapoda</taxon>
        <taxon>Insecta</taxon>
        <taxon>Pterygota</taxon>
        <taxon>Neoptera</taxon>
        <taxon>Paraneoptera</taxon>
        <taxon>Hemiptera</taxon>
        <taxon>Sternorrhyncha</taxon>
        <taxon>Aphidomorpha</taxon>
        <taxon>Aphidoidea</taxon>
        <taxon>Aphididae</taxon>
        <taxon>Aphidini</taxon>
        <taxon>Aphis</taxon>
        <taxon>Aphis</taxon>
    </lineage>
</organism>
<dbReference type="EMBL" id="VUJU01008664">
    <property type="protein sequence ID" value="KAF0727502.1"/>
    <property type="molecule type" value="Genomic_DNA"/>
</dbReference>
<keyword evidence="2" id="KW-1185">Reference proteome</keyword>
<dbReference type="InterPro" id="IPR053164">
    <property type="entry name" value="IS1016-like_transposase"/>
</dbReference>
<accession>A0A6G0WJS4</accession>
<dbReference type="AlphaFoldDB" id="A0A6G0WJS4"/>
<gene>
    <name evidence="1" type="ORF">FWK35_00032329</name>
</gene>
<sequence>MDINTLLQPNCFSVFALGAFLGPSITEEQRILSGRQGEIIFTYFGIIPNDFDVPECRCGRPMYRVNDSSRKLGYRFKCAGGHKINPTKNTFLEYVHTAGELGCNKIVQMIYLWLINSDTATIQREVNISTETAVAYTEYFRDVATKIMNHDYLMIGNEHDIVEVDETHLFRAKYNVGRVMAWNAVWLFGGISRTTKQVFGTIVPDRSTDTLLPLMQKYIHHDAFICSDMWRAYGQCGNYYNARVIER</sequence>
<dbReference type="PANTHER" id="PTHR47163">
    <property type="entry name" value="DDE_TNP_IS1595 DOMAIN-CONTAINING PROTEIN"/>
    <property type="match status" value="1"/>
</dbReference>
<protein>
    <submittedName>
        <fullName evidence="1">DDE Tnp IS1595 domain-containing protein</fullName>
    </submittedName>
</protein>
<dbReference type="OrthoDB" id="6629194at2759"/>
<reference evidence="1 2" key="1">
    <citation type="submission" date="2019-08" db="EMBL/GenBank/DDBJ databases">
        <title>Whole genome of Aphis craccivora.</title>
        <authorList>
            <person name="Voronova N.V."/>
            <person name="Shulinski R.S."/>
            <person name="Bandarenka Y.V."/>
            <person name="Zhorov D.G."/>
            <person name="Warner D."/>
        </authorList>
    </citation>
    <scope>NUCLEOTIDE SEQUENCE [LARGE SCALE GENOMIC DNA]</scope>
    <source>
        <strain evidence="1">180601</strain>
        <tissue evidence="1">Whole Body</tissue>
    </source>
</reference>
<name>A0A6G0WJS4_APHCR</name>
<dbReference type="Proteomes" id="UP000478052">
    <property type="component" value="Unassembled WGS sequence"/>
</dbReference>
<evidence type="ECO:0000313" key="1">
    <source>
        <dbReference type="EMBL" id="KAF0727502.1"/>
    </source>
</evidence>
<proteinExistence type="predicted"/>